<feature type="domain" description="Putative Zn2Cys6" evidence="2">
    <location>
        <begin position="708"/>
        <end position="803"/>
    </location>
</feature>
<feature type="compositionally biased region" description="Low complexity" evidence="1">
    <location>
        <begin position="48"/>
        <end position="57"/>
    </location>
</feature>
<dbReference type="InterPro" id="IPR058259">
    <property type="entry name" value="Zn2Cys6-like"/>
</dbReference>
<feature type="compositionally biased region" description="Polar residues" evidence="1">
    <location>
        <begin position="275"/>
        <end position="287"/>
    </location>
</feature>
<feature type="compositionally biased region" description="Pro residues" evidence="1">
    <location>
        <begin position="58"/>
        <end position="70"/>
    </location>
</feature>
<dbReference type="Proteomes" id="UP000076842">
    <property type="component" value="Unassembled WGS sequence"/>
</dbReference>
<feature type="region of interest" description="Disordered" evidence="1">
    <location>
        <begin position="35"/>
        <end position="289"/>
    </location>
</feature>
<gene>
    <name evidence="3" type="ORF">CALCODRAFT_483923</name>
</gene>
<dbReference type="Pfam" id="PF26625">
    <property type="entry name" value="Zn2Cys6-like"/>
    <property type="match status" value="1"/>
</dbReference>
<feature type="compositionally biased region" description="Basic and acidic residues" evidence="1">
    <location>
        <begin position="858"/>
        <end position="883"/>
    </location>
</feature>
<reference evidence="3 4" key="1">
    <citation type="journal article" date="2016" name="Mol. Biol. Evol.">
        <title>Comparative Genomics of Early-Diverging Mushroom-Forming Fungi Provides Insights into the Origins of Lignocellulose Decay Capabilities.</title>
        <authorList>
            <person name="Nagy L.G."/>
            <person name="Riley R."/>
            <person name="Tritt A."/>
            <person name="Adam C."/>
            <person name="Daum C."/>
            <person name="Floudas D."/>
            <person name="Sun H."/>
            <person name="Yadav J.S."/>
            <person name="Pangilinan J."/>
            <person name="Larsson K.H."/>
            <person name="Matsuura K."/>
            <person name="Barry K."/>
            <person name="Labutti K."/>
            <person name="Kuo R."/>
            <person name="Ohm R.A."/>
            <person name="Bhattacharya S.S."/>
            <person name="Shirouzu T."/>
            <person name="Yoshinaga Y."/>
            <person name="Martin F.M."/>
            <person name="Grigoriev I.V."/>
            <person name="Hibbett D.S."/>
        </authorList>
    </citation>
    <scope>NUCLEOTIDE SEQUENCE [LARGE SCALE GENOMIC DNA]</scope>
    <source>
        <strain evidence="3 4">HHB12733</strain>
    </source>
</reference>
<feature type="compositionally biased region" description="Acidic residues" evidence="1">
    <location>
        <begin position="232"/>
        <end position="257"/>
    </location>
</feature>
<organism evidence="3 4">
    <name type="scientific">Calocera cornea HHB12733</name>
    <dbReference type="NCBI Taxonomy" id="1353952"/>
    <lineage>
        <taxon>Eukaryota</taxon>
        <taxon>Fungi</taxon>
        <taxon>Dikarya</taxon>
        <taxon>Basidiomycota</taxon>
        <taxon>Agaricomycotina</taxon>
        <taxon>Dacrymycetes</taxon>
        <taxon>Dacrymycetales</taxon>
        <taxon>Dacrymycetaceae</taxon>
        <taxon>Calocera</taxon>
    </lineage>
</organism>
<keyword evidence="4" id="KW-1185">Reference proteome</keyword>
<feature type="compositionally biased region" description="Polar residues" evidence="1">
    <location>
        <begin position="81"/>
        <end position="93"/>
    </location>
</feature>
<protein>
    <recommendedName>
        <fullName evidence="2">Putative Zn2Cys6 domain-containing protein</fullName>
    </recommendedName>
</protein>
<evidence type="ECO:0000313" key="4">
    <source>
        <dbReference type="Proteomes" id="UP000076842"/>
    </source>
</evidence>
<proteinExistence type="predicted"/>
<feature type="region of interest" description="Disordered" evidence="1">
    <location>
        <begin position="678"/>
        <end position="705"/>
    </location>
</feature>
<accession>A0A165F9Y2</accession>
<sequence length="895" mass="101019">MAIQATVARANTETVVAQPAFPAIPSPVISPIIVSPRADSPPTHLAEPPTVVVNSPPVISPPIWTPPTSSPPAHLAYAAPSTPSYGRSQSQGSIAGHIPPANQLQLEVSVPDADQSSHPPSPSSHKHTTESSQQDPPDSLHPSEQSSVQASSNQRKEPSPSGSEYVPEEDADGTDNSDEDTEGLDQSLLDDEDLLDDSIWGEARNEQSHNEEESDIAMEDDAESVAGSQEPEREEQESDQEQEDDQEQEQEENDDIEHEEHLRDIQQALAPNIDRPNSATSASTTYSEDIMREVRMRERAEAGLLDLGREGLTLEASEDEFNEFEKKLLNLQKQFTVWHRDSLAYDNQRIDVVIRVAKEHAAQWIRKNRGGGGGGAGREDNRVRSTLDEDEEQEFQALIDISRLTMEQRICRCLSAQELIDDLERCPPIPVPHELNLVEALVAIGARSKWLSSYFRLISTKRAVAWLQMRGPLATNLINIWTWKLEYELDVTIDHVQDVNIAFGRNWCILELLRRVENGEEGSAAERYTIDLYSTKYLKQCKALTRPRPLLHSAGLPRVSAWMTATRFHYKDTLAHRNLFDSPPTHVFAAIMLDNMSYAAKWHIEHDLEDWPIPMDGWPEALLTELKHAVAGVQRPLDPFLDEDLADFQAGGRKVSSQEIYDGILVHTQHILQHHDKKLQKVHERHRGDRKSRRKPVGNIMPQTLRAPPPNLEVEYIPPIDVCREAGTTLIKKVLGHPFWTLFGANMCFRCRNRDAVPRQGIHRSCYGADGAACVECQDSNQKCLMRLAGARIKKISSKDWRPKRPRKGVITGPEIAAALDNAWFDGKANEDTAPVEEWEELNDEYWLDMDKLETEEKRKRKLVDSKREAEQAKQKRQADRQAKASRKRKRDEQE</sequence>
<feature type="region of interest" description="Disordered" evidence="1">
    <location>
        <begin position="858"/>
        <end position="895"/>
    </location>
</feature>
<evidence type="ECO:0000259" key="2">
    <source>
        <dbReference type="Pfam" id="PF26625"/>
    </source>
</evidence>
<dbReference type="AlphaFoldDB" id="A0A165F9Y2"/>
<feature type="compositionally biased region" description="Basic residues" evidence="1">
    <location>
        <begin position="884"/>
        <end position="895"/>
    </location>
</feature>
<feature type="compositionally biased region" description="Acidic residues" evidence="1">
    <location>
        <begin position="212"/>
        <end position="223"/>
    </location>
</feature>
<evidence type="ECO:0000256" key="1">
    <source>
        <dbReference type="SAM" id="MobiDB-lite"/>
    </source>
</evidence>
<dbReference type="STRING" id="1353952.A0A165F9Y2"/>
<name>A0A165F9Y2_9BASI</name>
<dbReference type="EMBL" id="KV423977">
    <property type="protein sequence ID" value="KZT56448.1"/>
    <property type="molecule type" value="Genomic_DNA"/>
</dbReference>
<evidence type="ECO:0000313" key="3">
    <source>
        <dbReference type="EMBL" id="KZT56448.1"/>
    </source>
</evidence>
<dbReference type="InParanoid" id="A0A165F9Y2"/>
<feature type="compositionally biased region" description="Acidic residues" evidence="1">
    <location>
        <begin position="166"/>
        <end position="196"/>
    </location>
</feature>
<feature type="compositionally biased region" description="Polar residues" evidence="1">
    <location>
        <begin position="142"/>
        <end position="153"/>
    </location>
</feature>
<dbReference type="OrthoDB" id="3412206at2759"/>
<feature type="compositionally biased region" description="Basic residues" evidence="1">
    <location>
        <begin position="678"/>
        <end position="696"/>
    </location>
</feature>